<protein>
    <submittedName>
        <fullName evidence="1">Uncharacterized protein</fullName>
    </submittedName>
</protein>
<proteinExistence type="predicted"/>
<dbReference type="Proteomes" id="UP000015104">
    <property type="component" value="Unassembled WGS sequence"/>
</dbReference>
<dbReference type="EnsemblMetazoa" id="tetur17g00770.1">
    <property type="protein sequence ID" value="tetur17g00770.1"/>
    <property type="gene ID" value="tetur17g00770"/>
</dbReference>
<dbReference type="HOGENOM" id="CLU_698942_0_0_1"/>
<dbReference type="EMBL" id="CAEY01000331">
    <property type="status" value="NOT_ANNOTATED_CDS"/>
    <property type="molecule type" value="Genomic_DNA"/>
</dbReference>
<keyword evidence="2" id="KW-1185">Reference proteome</keyword>
<organism evidence="1 2">
    <name type="scientific">Tetranychus urticae</name>
    <name type="common">Two-spotted spider mite</name>
    <dbReference type="NCBI Taxonomy" id="32264"/>
    <lineage>
        <taxon>Eukaryota</taxon>
        <taxon>Metazoa</taxon>
        <taxon>Ecdysozoa</taxon>
        <taxon>Arthropoda</taxon>
        <taxon>Chelicerata</taxon>
        <taxon>Arachnida</taxon>
        <taxon>Acari</taxon>
        <taxon>Acariformes</taxon>
        <taxon>Trombidiformes</taxon>
        <taxon>Prostigmata</taxon>
        <taxon>Eleutherengona</taxon>
        <taxon>Raphignathae</taxon>
        <taxon>Tetranychoidea</taxon>
        <taxon>Tetranychidae</taxon>
        <taxon>Tetranychus</taxon>
    </lineage>
</organism>
<evidence type="ECO:0000313" key="2">
    <source>
        <dbReference type="Proteomes" id="UP000015104"/>
    </source>
</evidence>
<accession>T1KPK2</accession>
<sequence length="395" mass="46008">MVCDFDSSIEKLPDNVLFTIINKVQFLDDLFNVFNRRWNDLGQYRLQHIKHLIGLPKDSQVTIKDRETLFFNSSPIPSSSRVKQILPNIQTILIKEKLDCDKLSTAGTAVSCCKQEEFPGRVELASDAKGLFIYDCVKLILYEPSPEIELNDPEVKYLKTFLDLIDVYGQYIESLTILTLDCQQLKILSNLLTGDNWKDLDGNYPAYPEDVTHLTIGIPVWYDFRYVTLRCPQLETLYFLARDSWNLVTHHQFDSFQHYSLRNLFLEFWANDYCHIDPWVYVKLFPKIRQLAIRDHPKLDDSSVYSHLVSLRYLDNLDVRGCPKVSPSSTEKIIWNAQCDLPHRVNYFCGPYERVNFVKINADFIFTSWKLGSVNPFDLYSMLARQLLSAGQRLT</sequence>
<dbReference type="SUPFAM" id="SSF52047">
    <property type="entry name" value="RNI-like"/>
    <property type="match status" value="1"/>
</dbReference>
<reference evidence="2" key="1">
    <citation type="submission" date="2011-08" db="EMBL/GenBank/DDBJ databases">
        <authorList>
            <person name="Rombauts S."/>
        </authorList>
    </citation>
    <scope>NUCLEOTIDE SEQUENCE</scope>
    <source>
        <strain evidence="2">London</strain>
    </source>
</reference>
<name>T1KPK2_TETUR</name>
<evidence type="ECO:0000313" key="1">
    <source>
        <dbReference type="EnsemblMetazoa" id="tetur17g00770.1"/>
    </source>
</evidence>
<reference evidence="1" key="2">
    <citation type="submission" date="2015-06" db="UniProtKB">
        <authorList>
            <consortium name="EnsemblMetazoa"/>
        </authorList>
    </citation>
    <scope>IDENTIFICATION</scope>
</reference>
<dbReference type="AlphaFoldDB" id="T1KPK2"/>